<evidence type="ECO:0000256" key="4">
    <source>
        <dbReference type="ARBA" id="ARBA00034521"/>
    </source>
</evidence>
<evidence type="ECO:0000313" key="11">
    <source>
        <dbReference type="Proteomes" id="UP001345013"/>
    </source>
</evidence>
<dbReference type="EMBL" id="JAVRRG010000017">
    <property type="protein sequence ID" value="KAK5097649.1"/>
    <property type="molecule type" value="Genomic_DNA"/>
</dbReference>
<dbReference type="InterPro" id="IPR025714">
    <property type="entry name" value="Methyltranfer_dom"/>
</dbReference>
<keyword evidence="11" id="KW-1185">Reference proteome</keyword>
<dbReference type="InterPro" id="IPR029063">
    <property type="entry name" value="SAM-dependent_MTases_sf"/>
</dbReference>
<evidence type="ECO:0000256" key="2">
    <source>
        <dbReference type="ARBA" id="ARBA00022691"/>
    </source>
</evidence>
<evidence type="ECO:0000256" key="5">
    <source>
        <dbReference type="ARBA" id="ARBA00034545"/>
    </source>
</evidence>
<evidence type="ECO:0000256" key="6">
    <source>
        <dbReference type="ARBA" id="ARBA00047941"/>
    </source>
</evidence>
<gene>
    <name evidence="10" type="ORF">LTR24_002115</name>
</gene>
<dbReference type="PANTHER" id="PTHR43675">
    <property type="entry name" value="ARSENITE METHYLTRANSFERASE"/>
    <property type="match status" value="1"/>
</dbReference>
<keyword evidence="1" id="KW-0808">Transferase</keyword>
<comment type="catalytic activity">
    <reaction evidence="7">
        <text>arsenic triglutathione + 2 [thioredoxin]-dithiol + 2 S-adenosyl-L-methionine + H2O = dimethylarsinous acid + 2 [thioredoxin]-disulfide + 3 glutathione + 2 S-adenosyl-L-homocysteine + 2 H(+)</text>
        <dbReference type="Rhea" id="RHEA:69464"/>
        <dbReference type="Rhea" id="RHEA-COMP:10698"/>
        <dbReference type="Rhea" id="RHEA-COMP:10700"/>
        <dbReference type="ChEBI" id="CHEBI:15377"/>
        <dbReference type="ChEBI" id="CHEBI:15378"/>
        <dbReference type="ChEBI" id="CHEBI:23808"/>
        <dbReference type="ChEBI" id="CHEBI:29950"/>
        <dbReference type="ChEBI" id="CHEBI:50058"/>
        <dbReference type="ChEBI" id="CHEBI:57856"/>
        <dbReference type="ChEBI" id="CHEBI:57925"/>
        <dbReference type="ChEBI" id="CHEBI:59789"/>
        <dbReference type="ChEBI" id="CHEBI:183640"/>
        <dbReference type="EC" id="2.1.1.137"/>
    </reaction>
</comment>
<protein>
    <recommendedName>
        <fullName evidence="5">Arsenite methyltransferase</fullName>
        <ecNumber evidence="4">2.1.1.137</ecNumber>
    </recommendedName>
</protein>
<name>A0ABR0KIK8_9EURO</name>
<dbReference type="Gene3D" id="3.40.50.150">
    <property type="entry name" value="Vaccinia Virus protein VP39"/>
    <property type="match status" value="1"/>
</dbReference>
<evidence type="ECO:0000256" key="1">
    <source>
        <dbReference type="ARBA" id="ARBA00022679"/>
    </source>
</evidence>
<dbReference type="EC" id="2.1.1.137" evidence="4"/>
<keyword evidence="2" id="KW-0949">S-adenosyl-L-methionine</keyword>
<organism evidence="10 11">
    <name type="scientific">Lithohypha guttulata</name>
    <dbReference type="NCBI Taxonomy" id="1690604"/>
    <lineage>
        <taxon>Eukaryota</taxon>
        <taxon>Fungi</taxon>
        <taxon>Dikarya</taxon>
        <taxon>Ascomycota</taxon>
        <taxon>Pezizomycotina</taxon>
        <taxon>Eurotiomycetes</taxon>
        <taxon>Chaetothyriomycetidae</taxon>
        <taxon>Chaetothyriales</taxon>
        <taxon>Trichomeriaceae</taxon>
        <taxon>Lithohypha</taxon>
    </lineage>
</organism>
<proteinExistence type="inferred from homology"/>
<comment type="similarity">
    <text evidence="3">Belongs to the methyltransferase superfamily. Arsenite methyltransferase family.</text>
</comment>
<dbReference type="Proteomes" id="UP001345013">
    <property type="component" value="Unassembled WGS sequence"/>
</dbReference>
<dbReference type="InterPro" id="IPR026669">
    <property type="entry name" value="Arsenite_MeTrfase-like"/>
</dbReference>
<comment type="caution">
    <text evidence="10">The sequence shown here is derived from an EMBL/GenBank/DDBJ whole genome shotgun (WGS) entry which is preliminary data.</text>
</comment>
<dbReference type="SUPFAM" id="SSF53335">
    <property type="entry name" value="S-adenosyl-L-methionine-dependent methyltransferases"/>
    <property type="match status" value="1"/>
</dbReference>
<comment type="catalytic activity">
    <reaction evidence="8">
        <text>arsenic triglutathione + 3 [thioredoxin]-dithiol + 3 S-adenosyl-L-methionine = trimethylarsine + 3 [thioredoxin]-disulfide + 3 glutathione + 3 S-adenosyl-L-homocysteine + 3 H(+)</text>
        <dbReference type="Rhea" id="RHEA:69432"/>
        <dbReference type="Rhea" id="RHEA-COMP:10698"/>
        <dbReference type="Rhea" id="RHEA-COMP:10700"/>
        <dbReference type="ChEBI" id="CHEBI:15378"/>
        <dbReference type="ChEBI" id="CHEBI:27130"/>
        <dbReference type="ChEBI" id="CHEBI:29950"/>
        <dbReference type="ChEBI" id="CHEBI:50058"/>
        <dbReference type="ChEBI" id="CHEBI:57856"/>
        <dbReference type="ChEBI" id="CHEBI:57925"/>
        <dbReference type="ChEBI" id="CHEBI:59789"/>
        <dbReference type="ChEBI" id="CHEBI:183640"/>
        <dbReference type="EC" id="2.1.1.137"/>
    </reaction>
</comment>
<reference evidence="10 11" key="1">
    <citation type="submission" date="2023-08" db="EMBL/GenBank/DDBJ databases">
        <title>Black Yeasts Isolated from many extreme environments.</title>
        <authorList>
            <person name="Coleine C."/>
            <person name="Stajich J.E."/>
            <person name="Selbmann L."/>
        </authorList>
    </citation>
    <scope>NUCLEOTIDE SEQUENCE [LARGE SCALE GENOMIC DNA]</scope>
    <source>
        <strain evidence="10 11">CCFEE 5885</strain>
    </source>
</reference>
<dbReference type="PANTHER" id="PTHR43675:SF8">
    <property type="entry name" value="ARSENITE METHYLTRANSFERASE"/>
    <property type="match status" value="1"/>
</dbReference>
<evidence type="ECO:0000256" key="8">
    <source>
        <dbReference type="ARBA" id="ARBA00048428"/>
    </source>
</evidence>
<evidence type="ECO:0000259" key="9">
    <source>
        <dbReference type="Pfam" id="PF13847"/>
    </source>
</evidence>
<dbReference type="CDD" id="cd02440">
    <property type="entry name" value="AdoMet_MTases"/>
    <property type="match status" value="1"/>
</dbReference>
<evidence type="ECO:0000313" key="10">
    <source>
        <dbReference type="EMBL" id="KAK5097649.1"/>
    </source>
</evidence>
<sequence length="276" mass="29060">MSTSTEIYNAVSSHYSAASAGRTKSGSYESAVATAFGYTPAELASLPQDANLGLSCGNPHVLAKLREGEVVVDLGSGAGFDVFLAAPKVGASGLAIGVDMNRDMLAKAERNKKSLKDGGANVRFVEAPITDIRGLEAGSADCVISNCVVNLVPEEEKPLVFREVFRLLKAGGRVAISDILIKDRKQLPEDLKRDMGLYVGCIAGASLVSGYEKYLKDAGFDNVVIVDNEKDLNVYNSGKADGDEEDGDGPSAVGVDLKSMDFNAYAGSYNIYAVKA</sequence>
<evidence type="ECO:0000256" key="3">
    <source>
        <dbReference type="ARBA" id="ARBA00034487"/>
    </source>
</evidence>
<comment type="catalytic activity">
    <reaction evidence="6">
        <text>arsenic triglutathione + [thioredoxin]-dithiol + S-adenosyl-L-methionine + 2 H2O = methylarsonous acid + [thioredoxin]-disulfide + 3 glutathione + S-adenosyl-L-homocysteine + H(+)</text>
        <dbReference type="Rhea" id="RHEA:69460"/>
        <dbReference type="Rhea" id="RHEA-COMP:10698"/>
        <dbReference type="Rhea" id="RHEA-COMP:10700"/>
        <dbReference type="ChEBI" id="CHEBI:15377"/>
        <dbReference type="ChEBI" id="CHEBI:15378"/>
        <dbReference type="ChEBI" id="CHEBI:17826"/>
        <dbReference type="ChEBI" id="CHEBI:29950"/>
        <dbReference type="ChEBI" id="CHEBI:50058"/>
        <dbReference type="ChEBI" id="CHEBI:57856"/>
        <dbReference type="ChEBI" id="CHEBI:57925"/>
        <dbReference type="ChEBI" id="CHEBI:59789"/>
        <dbReference type="ChEBI" id="CHEBI:183640"/>
        <dbReference type="EC" id="2.1.1.137"/>
    </reaction>
</comment>
<evidence type="ECO:0000256" key="7">
    <source>
        <dbReference type="ARBA" id="ARBA00047943"/>
    </source>
</evidence>
<dbReference type="Pfam" id="PF13847">
    <property type="entry name" value="Methyltransf_31"/>
    <property type="match status" value="1"/>
</dbReference>
<feature type="domain" description="Methyltransferase" evidence="9">
    <location>
        <begin position="67"/>
        <end position="219"/>
    </location>
</feature>
<accession>A0ABR0KIK8</accession>